<reference evidence="2 3" key="1">
    <citation type="submission" date="2023-08" db="EMBL/GenBank/DDBJ databases">
        <title>Comparative genomics and taxonomic characterization of three novel marine species of genus Marivirga.</title>
        <authorList>
            <person name="Muhammad N."/>
            <person name="Kim S.-G."/>
        </authorList>
    </citation>
    <scope>NUCLEOTIDE SEQUENCE [LARGE SCALE GENOMIC DNA]</scope>
    <source>
        <strain evidence="2 3">BDSF4-3</strain>
    </source>
</reference>
<dbReference type="EMBL" id="CP129971">
    <property type="protein sequence ID" value="WMN12086.1"/>
    <property type="molecule type" value="Genomic_DNA"/>
</dbReference>
<evidence type="ECO:0000313" key="3">
    <source>
        <dbReference type="Proteomes" id="UP001230496"/>
    </source>
</evidence>
<organism evidence="2 3">
    <name type="scientific">Marivirga salinarum</name>
    <dbReference type="NCBI Taxonomy" id="3059078"/>
    <lineage>
        <taxon>Bacteria</taxon>
        <taxon>Pseudomonadati</taxon>
        <taxon>Bacteroidota</taxon>
        <taxon>Cytophagia</taxon>
        <taxon>Cytophagales</taxon>
        <taxon>Marivirgaceae</taxon>
        <taxon>Marivirga</taxon>
    </lineage>
</organism>
<dbReference type="InterPro" id="IPR051531">
    <property type="entry name" value="N-acetyltransferase"/>
</dbReference>
<sequence length="163" mass="18837">MEIYLKTERLEIRPINLLDAGFFNELVNTKSWKKYIGERNISTVSEAEVFIQNILKDVNLNYHVFELKDSQTPVGIITFLKRETEEYPDFGFAMLPEFEGVGMAFEACMVFLEKIRSLHNYDNIIAITIPSNNSSISLLKKLGFVYTGDIKKEGNMLSYYNLK</sequence>
<dbReference type="PANTHER" id="PTHR43792:SF1">
    <property type="entry name" value="N-ACETYLTRANSFERASE DOMAIN-CONTAINING PROTEIN"/>
    <property type="match status" value="1"/>
</dbReference>
<name>A0AA51NDZ6_9BACT</name>
<dbReference type="InterPro" id="IPR000182">
    <property type="entry name" value="GNAT_dom"/>
</dbReference>
<accession>A0AA51NDZ6</accession>
<dbReference type="PROSITE" id="PS51186">
    <property type="entry name" value="GNAT"/>
    <property type="match status" value="1"/>
</dbReference>
<dbReference type="SUPFAM" id="SSF55729">
    <property type="entry name" value="Acyl-CoA N-acyltransferases (Nat)"/>
    <property type="match status" value="1"/>
</dbReference>
<feature type="domain" description="N-acetyltransferase" evidence="1">
    <location>
        <begin position="10"/>
        <end position="163"/>
    </location>
</feature>
<evidence type="ECO:0000313" key="2">
    <source>
        <dbReference type="EMBL" id="WMN12086.1"/>
    </source>
</evidence>
<dbReference type="Gene3D" id="3.40.630.30">
    <property type="match status" value="1"/>
</dbReference>
<keyword evidence="3" id="KW-1185">Reference proteome</keyword>
<proteinExistence type="predicted"/>
<dbReference type="InterPro" id="IPR016181">
    <property type="entry name" value="Acyl_CoA_acyltransferase"/>
</dbReference>
<dbReference type="GO" id="GO:0016747">
    <property type="term" value="F:acyltransferase activity, transferring groups other than amino-acyl groups"/>
    <property type="evidence" value="ECO:0007669"/>
    <property type="project" value="InterPro"/>
</dbReference>
<dbReference type="AlphaFoldDB" id="A0AA51NDZ6"/>
<evidence type="ECO:0000259" key="1">
    <source>
        <dbReference type="PROSITE" id="PS51186"/>
    </source>
</evidence>
<dbReference type="Proteomes" id="UP001230496">
    <property type="component" value="Chromosome"/>
</dbReference>
<protein>
    <submittedName>
        <fullName evidence="2">GNAT family N-acetyltransferase</fullName>
    </submittedName>
</protein>
<gene>
    <name evidence="2" type="ORF">QYS49_32350</name>
</gene>
<dbReference type="KEGG" id="msaa:QYS49_32350"/>
<dbReference type="Pfam" id="PF13302">
    <property type="entry name" value="Acetyltransf_3"/>
    <property type="match status" value="1"/>
</dbReference>
<dbReference type="RefSeq" id="WP_308349923.1">
    <property type="nucleotide sequence ID" value="NZ_CP129971.1"/>
</dbReference>
<dbReference type="PANTHER" id="PTHR43792">
    <property type="entry name" value="GNAT FAMILY, PUTATIVE (AFU_ORTHOLOGUE AFUA_3G00765)-RELATED-RELATED"/>
    <property type="match status" value="1"/>
</dbReference>